<dbReference type="EMBL" id="LR798430">
    <property type="protein sequence ID" value="CAB5230932.1"/>
    <property type="molecule type" value="Genomic_DNA"/>
</dbReference>
<name>A0A6J5QKM3_9CAUD</name>
<dbReference type="EMBL" id="LR797197">
    <property type="protein sequence ID" value="CAB4193264.1"/>
    <property type="molecule type" value="Genomic_DNA"/>
</dbReference>
<reference evidence="1" key="1">
    <citation type="submission" date="2020-05" db="EMBL/GenBank/DDBJ databases">
        <authorList>
            <person name="Chiriac C."/>
            <person name="Salcher M."/>
            <person name="Ghai R."/>
            <person name="Kavagutti S V."/>
        </authorList>
    </citation>
    <scope>NUCLEOTIDE SEQUENCE</scope>
</reference>
<evidence type="ECO:0000313" key="3">
    <source>
        <dbReference type="EMBL" id="CAB4217864.1"/>
    </source>
</evidence>
<sequence length="716" mass="74189">MMQFGEMNMSSSIRSTMPTFATTGGFPTASASKASVAYDDTGDAMYYSDGTNWLKFSVGAGSLSDLTAATGTNTINNLNHSQTWEWSTLSTTNGYSLTANALTTGTFLSVSSSNASLNSTQGILYVGNISNSVSGTVLKVEANKVSTGAGLIVRASGNVGVGTLTPAAKFSVAGAPNVSNIAVSGMLVSIDGSLGITDNVTANSATVTNVAVIGVPIPQIYTTGTAVTYTNASTMYIAGAPLAQPNLTITNPYALYVNAGDTYLGGSLGIGRKPAYPIDVNSTGAIRIPVGTVAQQPTGVAGLIRLNSDNPSFDYHDGTAWRTAITTALAAVGLGAGNNQFAYFSSPGNTTSNANGSFNGTLMGIGGTFVTNQRLTITGTGTTASTISLRIHNSGGTNNQFVVRDDGRVGILTAAPITPLHVLGAGSFGDSVTSGNSTRALNLVSTDATMRILRVSANSATAAPAIELIHRTTSDGSNTLSYDIFADSTGLSFRDRFNLTDVKVLQIGLNGNSNNRTVDAATAALVTTQTYNLTSSGIADAFFGHRTLWNLESSTTNDQNAASIDTYWTVATHLTRTAGMSFKVVTSAAALAEIFLLNNGLAKVTGNHQTTGQCYAGLFALTDGVTINTNWNNGNTQTVTLAGNRTMAAPTNPQTGATYTYIIKQDATGSRTLTWFTIRWAGGTAPTLTTTASRWDIITLKYDGTNYFGTAALNFF</sequence>
<gene>
    <name evidence="1" type="ORF">UFOVP1127_24</name>
    <name evidence="2" type="ORF">UFOVP1242_50</name>
    <name evidence="3" type="ORF">UFOVP1492_110</name>
    <name evidence="4" type="ORF">UFOVP1580_3</name>
</gene>
<evidence type="ECO:0000313" key="1">
    <source>
        <dbReference type="EMBL" id="CAB4185149.1"/>
    </source>
</evidence>
<dbReference type="EMBL" id="LR797450">
    <property type="protein sequence ID" value="CAB4217864.1"/>
    <property type="molecule type" value="Genomic_DNA"/>
</dbReference>
<accession>A0A6J5QKM3</accession>
<organism evidence="1">
    <name type="scientific">uncultured Caudovirales phage</name>
    <dbReference type="NCBI Taxonomy" id="2100421"/>
    <lineage>
        <taxon>Viruses</taxon>
        <taxon>Duplodnaviria</taxon>
        <taxon>Heunggongvirae</taxon>
        <taxon>Uroviricota</taxon>
        <taxon>Caudoviricetes</taxon>
        <taxon>Peduoviridae</taxon>
        <taxon>Maltschvirus</taxon>
        <taxon>Maltschvirus maltsch</taxon>
    </lineage>
</organism>
<dbReference type="EMBL" id="LR797075">
    <property type="protein sequence ID" value="CAB4185149.1"/>
    <property type="molecule type" value="Genomic_DNA"/>
</dbReference>
<evidence type="ECO:0000313" key="2">
    <source>
        <dbReference type="EMBL" id="CAB4193264.1"/>
    </source>
</evidence>
<protein>
    <submittedName>
        <fullName evidence="1">Uncharacterized protein</fullName>
    </submittedName>
</protein>
<evidence type="ECO:0000313" key="4">
    <source>
        <dbReference type="EMBL" id="CAB5230932.1"/>
    </source>
</evidence>
<proteinExistence type="predicted"/>